<evidence type="ECO:0000313" key="1">
    <source>
        <dbReference type="EMBL" id="MDI7923452.1"/>
    </source>
</evidence>
<name>A0AAE3QCW0_9HYPH</name>
<reference evidence="1" key="1">
    <citation type="submission" date="2022-03" db="EMBL/GenBank/DDBJ databases">
        <title>Fererhizobium litorale gen. nov., sp. nov., isolated from sandy sediments of the Sea of Japan seashore.</title>
        <authorList>
            <person name="Romanenko L."/>
            <person name="Kurilenko V."/>
            <person name="Otstavnykh N."/>
            <person name="Svetashev V."/>
            <person name="Tekutyeva L."/>
            <person name="Isaeva M."/>
            <person name="Mikhailov V."/>
        </authorList>
    </citation>
    <scope>NUCLEOTIDE SEQUENCE</scope>
    <source>
        <strain evidence="1">KMM 9576</strain>
    </source>
</reference>
<sequence length="72" mass="7338">MARTVTETAPADLQLMCASAAAAPSGVDSAKILPTGSRRVDARTFNVDLDAGGRKFACLIDDSGTVTSVQPA</sequence>
<dbReference type="AlphaFoldDB" id="A0AAE3QCW0"/>
<dbReference type="EMBL" id="JALDYZ010000008">
    <property type="protein sequence ID" value="MDI7923452.1"/>
    <property type="molecule type" value="Genomic_DNA"/>
</dbReference>
<evidence type="ECO:0008006" key="3">
    <source>
        <dbReference type="Google" id="ProtNLM"/>
    </source>
</evidence>
<protein>
    <recommendedName>
        <fullName evidence="3">PepSY domain-containing protein</fullName>
    </recommendedName>
</protein>
<gene>
    <name evidence="1" type="ORF">MRS75_15335</name>
</gene>
<evidence type="ECO:0000313" key="2">
    <source>
        <dbReference type="Proteomes" id="UP001161580"/>
    </source>
</evidence>
<accession>A0AAE3QCW0</accession>
<dbReference type="Proteomes" id="UP001161580">
    <property type="component" value="Unassembled WGS sequence"/>
</dbReference>
<keyword evidence="2" id="KW-1185">Reference proteome</keyword>
<proteinExistence type="predicted"/>
<organism evidence="1 2">
    <name type="scientific">Ferirhizobium litorale</name>
    <dbReference type="NCBI Taxonomy" id="2927786"/>
    <lineage>
        <taxon>Bacteria</taxon>
        <taxon>Pseudomonadati</taxon>
        <taxon>Pseudomonadota</taxon>
        <taxon>Alphaproteobacteria</taxon>
        <taxon>Hyphomicrobiales</taxon>
        <taxon>Rhizobiaceae</taxon>
        <taxon>Ferirhizobium</taxon>
    </lineage>
</organism>
<comment type="caution">
    <text evidence="1">The sequence shown here is derived from an EMBL/GenBank/DDBJ whole genome shotgun (WGS) entry which is preliminary data.</text>
</comment>